<feature type="compositionally biased region" description="Basic residues" evidence="1">
    <location>
        <begin position="235"/>
        <end position="249"/>
    </location>
</feature>
<feature type="region of interest" description="Disordered" evidence="1">
    <location>
        <begin position="234"/>
        <end position="259"/>
    </location>
</feature>
<feature type="region of interest" description="Disordered" evidence="1">
    <location>
        <begin position="1"/>
        <end position="26"/>
    </location>
</feature>
<feature type="compositionally biased region" description="Basic and acidic residues" evidence="1">
    <location>
        <begin position="250"/>
        <end position="259"/>
    </location>
</feature>
<comment type="caution">
    <text evidence="2">The sequence shown here is derived from an EMBL/GenBank/DDBJ whole genome shotgun (WGS) entry which is preliminary data.</text>
</comment>
<protein>
    <submittedName>
        <fullName evidence="2">Uncharacterized protein</fullName>
    </submittedName>
</protein>
<name>A0A2S6C7H0_9PEZI</name>
<dbReference type="OrthoDB" id="10425970at2759"/>
<gene>
    <name evidence="2" type="ORF">CBER1_05866</name>
</gene>
<sequence length="259" mass="28989">MAKATTNTMPPKPGHTTSPAPKANRPCDMAATANITAHLSRHQFVAGLVEYTSPELLTTDEVSRQPIASNTFNPLDSVFLFSAPEQTITLMAKLCIRIGAKTTILTIPTELRLRIYEYAFEHYKQSVREMSLVDAWDRLAQLGPQPGGPPILRACKLFQQEGMEEYKKFWESVWSVQVKESDLRGFYSQCEHIIQPDCGIDILAPRPPATTYLSDTYVSVQGAASTSAEAMRLRPAMKQRAKRERRRMREGKVDEAGEA</sequence>
<evidence type="ECO:0000313" key="3">
    <source>
        <dbReference type="Proteomes" id="UP000237631"/>
    </source>
</evidence>
<organism evidence="2 3">
    <name type="scientific">Cercospora berteroae</name>
    <dbReference type="NCBI Taxonomy" id="357750"/>
    <lineage>
        <taxon>Eukaryota</taxon>
        <taxon>Fungi</taxon>
        <taxon>Dikarya</taxon>
        <taxon>Ascomycota</taxon>
        <taxon>Pezizomycotina</taxon>
        <taxon>Dothideomycetes</taxon>
        <taxon>Dothideomycetidae</taxon>
        <taxon>Mycosphaerellales</taxon>
        <taxon>Mycosphaerellaceae</taxon>
        <taxon>Cercospora</taxon>
    </lineage>
</organism>
<accession>A0A2S6C7H0</accession>
<proteinExistence type="predicted"/>
<dbReference type="EMBL" id="PNEN01000534">
    <property type="protein sequence ID" value="PPJ55659.1"/>
    <property type="molecule type" value="Genomic_DNA"/>
</dbReference>
<feature type="compositionally biased region" description="Polar residues" evidence="1">
    <location>
        <begin position="1"/>
        <end position="19"/>
    </location>
</feature>
<keyword evidence="3" id="KW-1185">Reference proteome</keyword>
<evidence type="ECO:0000313" key="2">
    <source>
        <dbReference type="EMBL" id="PPJ55659.1"/>
    </source>
</evidence>
<dbReference type="AlphaFoldDB" id="A0A2S6C7H0"/>
<reference evidence="3" key="1">
    <citation type="journal article" date="2017" name="bioRxiv">
        <title>Conservation of a gene cluster reveals novel cercosporin biosynthetic mechanisms and extends production to the genus Colletotrichum.</title>
        <authorList>
            <person name="de Jonge R."/>
            <person name="Ebert M.K."/>
            <person name="Huitt-Roehl C.R."/>
            <person name="Pal P."/>
            <person name="Suttle J.C."/>
            <person name="Spanner R.E."/>
            <person name="Neubauer J.D."/>
            <person name="Jurick W.M.II."/>
            <person name="Stott K.A."/>
            <person name="Secor G.A."/>
            <person name="Thomma B.P.H.J."/>
            <person name="Van de Peer Y."/>
            <person name="Townsend C.A."/>
            <person name="Bolton M.D."/>
        </authorList>
    </citation>
    <scope>NUCLEOTIDE SEQUENCE [LARGE SCALE GENOMIC DNA]</scope>
    <source>
        <strain evidence="3">CBS538.71</strain>
    </source>
</reference>
<dbReference type="Proteomes" id="UP000237631">
    <property type="component" value="Unassembled WGS sequence"/>
</dbReference>
<evidence type="ECO:0000256" key="1">
    <source>
        <dbReference type="SAM" id="MobiDB-lite"/>
    </source>
</evidence>